<keyword evidence="2" id="KW-1185">Reference proteome</keyword>
<dbReference type="eggNOG" id="ENOG502QYM0">
    <property type="taxonomic scope" value="Eukaryota"/>
</dbReference>
<dbReference type="KEGG" id="tps:THAPSDRAFT_7442"/>
<sequence>MPEKPTLSPEDKLRESATTFIADITARLGKGVEEPPELEALRVVRDDEGSDVKVLALKIYELMIEQGMKYDVDANTGVLTPTQFDIKNNLDVPEVKAEFNHLYKYGMELIRRGMIDVEVAKDVVKTRLIERTGLTPEEFDEWLGY</sequence>
<dbReference type="AlphaFoldDB" id="B8C6I9"/>
<reference evidence="1 2" key="2">
    <citation type="journal article" date="2008" name="Nature">
        <title>The Phaeodactylum genome reveals the evolutionary history of diatom genomes.</title>
        <authorList>
            <person name="Bowler C."/>
            <person name="Allen A.E."/>
            <person name="Badger J.H."/>
            <person name="Grimwood J."/>
            <person name="Jabbari K."/>
            <person name="Kuo A."/>
            <person name="Maheswari U."/>
            <person name="Martens C."/>
            <person name="Maumus F."/>
            <person name="Otillar R.P."/>
            <person name="Rayko E."/>
            <person name="Salamov A."/>
            <person name="Vandepoele K."/>
            <person name="Beszteri B."/>
            <person name="Gruber A."/>
            <person name="Heijde M."/>
            <person name="Katinka M."/>
            <person name="Mock T."/>
            <person name="Valentin K."/>
            <person name="Verret F."/>
            <person name="Berges J.A."/>
            <person name="Brownlee C."/>
            <person name="Cadoret J.P."/>
            <person name="Chiovitti A."/>
            <person name="Choi C.J."/>
            <person name="Coesel S."/>
            <person name="De Martino A."/>
            <person name="Detter J.C."/>
            <person name="Durkin C."/>
            <person name="Falciatore A."/>
            <person name="Fournet J."/>
            <person name="Haruta M."/>
            <person name="Huysman M.J."/>
            <person name="Jenkins B.D."/>
            <person name="Jiroutova K."/>
            <person name="Jorgensen R.E."/>
            <person name="Joubert Y."/>
            <person name="Kaplan A."/>
            <person name="Kroger N."/>
            <person name="Kroth P.G."/>
            <person name="La Roche J."/>
            <person name="Lindquist E."/>
            <person name="Lommer M."/>
            <person name="Martin-Jezequel V."/>
            <person name="Lopez P.J."/>
            <person name="Lucas S."/>
            <person name="Mangogna M."/>
            <person name="McGinnis K."/>
            <person name="Medlin L.K."/>
            <person name="Montsant A."/>
            <person name="Oudot-Le Secq M.P."/>
            <person name="Napoli C."/>
            <person name="Obornik M."/>
            <person name="Parker M.S."/>
            <person name="Petit J.L."/>
            <person name="Porcel B.M."/>
            <person name="Poulsen N."/>
            <person name="Robison M."/>
            <person name="Rychlewski L."/>
            <person name="Rynearson T.A."/>
            <person name="Schmutz J."/>
            <person name="Shapiro H."/>
            <person name="Siaut M."/>
            <person name="Stanley M."/>
            <person name="Sussman M.R."/>
            <person name="Taylor A.R."/>
            <person name="Vardi A."/>
            <person name="von Dassow P."/>
            <person name="Vyverman W."/>
            <person name="Willis A."/>
            <person name="Wyrwicz L.S."/>
            <person name="Rokhsar D.S."/>
            <person name="Weissenbach J."/>
            <person name="Armbrust E.V."/>
            <person name="Green B.R."/>
            <person name="Van de Peer Y."/>
            <person name="Grigoriev I.V."/>
        </authorList>
    </citation>
    <scope>NUCLEOTIDE SEQUENCE [LARGE SCALE GENOMIC DNA]</scope>
    <source>
        <strain evidence="1 2">CCMP1335</strain>
    </source>
</reference>
<dbReference type="HOGENOM" id="CLU_1790823_0_0_1"/>
<dbReference type="InParanoid" id="B8C6I9"/>
<dbReference type="EMBL" id="CM000644">
    <property type="protein sequence ID" value="EED90577.1"/>
    <property type="molecule type" value="Genomic_DNA"/>
</dbReference>
<gene>
    <name evidence="1" type="ORF">THAPSDRAFT_7442</name>
</gene>
<dbReference type="PaxDb" id="35128-Thaps7442"/>
<protein>
    <submittedName>
        <fullName evidence="1">Uncharacterized protein</fullName>
    </submittedName>
</protein>
<dbReference type="RefSeq" id="XP_002291726.1">
    <property type="nucleotide sequence ID" value="XM_002291690.1"/>
</dbReference>
<dbReference type="Proteomes" id="UP000001449">
    <property type="component" value="Chromosome 8"/>
</dbReference>
<accession>B8C6I9</accession>
<evidence type="ECO:0000313" key="2">
    <source>
        <dbReference type="Proteomes" id="UP000001449"/>
    </source>
</evidence>
<dbReference type="GeneID" id="7452432"/>
<name>B8C6I9_THAPS</name>
<evidence type="ECO:0000313" key="1">
    <source>
        <dbReference type="EMBL" id="EED90577.1"/>
    </source>
</evidence>
<proteinExistence type="predicted"/>
<reference evidence="1 2" key="1">
    <citation type="journal article" date="2004" name="Science">
        <title>The genome of the diatom Thalassiosira pseudonana: ecology, evolution, and metabolism.</title>
        <authorList>
            <person name="Armbrust E.V."/>
            <person name="Berges J.A."/>
            <person name="Bowler C."/>
            <person name="Green B.R."/>
            <person name="Martinez D."/>
            <person name="Putnam N.H."/>
            <person name="Zhou S."/>
            <person name="Allen A.E."/>
            <person name="Apt K.E."/>
            <person name="Bechner M."/>
            <person name="Brzezinski M.A."/>
            <person name="Chaal B.K."/>
            <person name="Chiovitti A."/>
            <person name="Davis A.K."/>
            <person name="Demarest M.S."/>
            <person name="Detter J.C."/>
            <person name="Glavina T."/>
            <person name="Goodstein D."/>
            <person name="Hadi M.Z."/>
            <person name="Hellsten U."/>
            <person name="Hildebrand M."/>
            <person name="Jenkins B.D."/>
            <person name="Jurka J."/>
            <person name="Kapitonov V.V."/>
            <person name="Kroger N."/>
            <person name="Lau W.W."/>
            <person name="Lane T.W."/>
            <person name="Larimer F.W."/>
            <person name="Lippmeier J.C."/>
            <person name="Lucas S."/>
            <person name="Medina M."/>
            <person name="Montsant A."/>
            <person name="Obornik M."/>
            <person name="Parker M.S."/>
            <person name="Palenik B."/>
            <person name="Pazour G.J."/>
            <person name="Richardson P.M."/>
            <person name="Rynearson T.A."/>
            <person name="Saito M.A."/>
            <person name="Schwartz D.C."/>
            <person name="Thamatrakoln K."/>
            <person name="Valentin K."/>
            <person name="Vardi A."/>
            <person name="Wilkerson F.P."/>
            <person name="Rokhsar D.S."/>
        </authorList>
    </citation>
    <scope>NUCLEOTIDE SEQUENCE [LARGE SCALE GENOMIC DNA]</scope>
    <source>
        <strain evidence="1 2">CCMP1335</strain>
    </source>
</reference>
<organism evidence="1 2">
    <name type="scientific">Thalassiosira pseudonana</name>
    <name type="common">Marine diatom</name>
    <name type="synonym">Cyclotella nana</name>
    <dbReference type="NCBI Taxonomy" id="35128"/>
    <lineage>
        <taxon>Eukaryota</taxon>
        <taxon>Sar</taxon>
        <taxon>Stramenopiles</taxon>
        <taxon>Ochrophyta</taxon>
        <taxon>Bacillariophyta</taxon>
        <taxon>Coscinodiscophyceae</taxon>
        <taxon>Thalassiosirophycidae</taxon>
        <taxon>Thalassiosirales</taxon>
        <taxon>Thalassiosiraceae</taxon>
        <taxon>Thalassiosira</taxon>
    </lineage>
</organism>